<dbReference type="InterPro" id="IPR013989">
    <property type="entry name" value="Dev_and_cell_death_domain"/>
</dbReference>
<dbReference type="SMART" id="SM00767">
    <property type="entry name" value="DCD"/>
    <property type="match status" value="1"/>
</dbReference>
<proteinExistence type="predicted"/>
<name>A0AAV1D8N1_OLDCO</name>
<dbReference type="InterPro" id="IPR044832">
    <property type="entry name" value="NRP-like"/>
</dbReference>
<accession>A0AAV1D8N1</accession>
<dbReference type="PANTHER" id="PTHR46034">
    <property type="match status" value="1"/>
</dbReference>
<feature type="domain" description="DCD" evidence="1">
    <location>
        <begin position="34"/>
        <end position="191"/>
    </location>
</feature>
<dbReference type="PANTHER" id="PTHR46034:SF7">
    <property type="entry name" value="INFLUENZA VIRUS NS1A-BINDING PROTEIN"/>
    <property type="match status" value="1"/>
</dbReference>
<evidence type="ECO:0000259" key="1">
    <source>
        <dbReference type="PROSITE" id="PS51222"/>
    </source>
</evidence>
<dbReference type="PROSITE" id="PS51222">
    <property type="entry name" value="DCD"/>
    <property type="match status" value="1"/>
</dbReference>
<reference evidence="2" key="1">
    <citation type="submission" date="2023-03" db="EMBL/GenBank/DDBJ databases">
        <authorList>
            <person name="Julca I."/>
        </authorList>
    </citation>
    <scope>NUCLEOTIDE SEQUENCE</scope>
</reference>
<gene>
    <name evidence="2" type="ORF">OLC1_LOCUS12244</name>
</gene>
<dbReference type="Pfam" id="PF10539">
    <property type="entry name" value="Dev_Cell_Death"/>
    <property type="match status" value="2"/>
</dbReference>
<dbReference type="EMBL" id="OX459121">
    <property type="protein sequence ID" value="CAI9103002.1"/>
    <property type="molecule type" value="Genomic_DNA"/>
</dbReference>
<dbReference type="Proteomes" id="UP001161247">
    <property type="component" value="Chromosome 4"/>
</dbReference>
<protein>
    <submittedName>
        <fullName evidence="2">OLC1v1001412C1</fullName>
    </submittedName>
</protein>
<evidence type="ECO:0000313" key="3">
    <source>
        <dbReference type="Proteomes" id="UP001161247"/>
    </source>
</evidence>
<dbReference type="AlphaFoldDB" id="A0AAV1D8N1"/>
<dbReference type="GO" id="GO:0034976">
    <property type="term" value="P:response to endoplasmic reticulum stress"/>
    <property type="evidence" value="ECO:0007669"/>
    <property type="project" value="InterPro"/>
</dbReference>
<evidence type="ECO:0000313" key="2">
    <source>
        <dbReference type="EMBL" id="CAI9103002.1"/>
    </source>
</evidence>
<sequence>MGAGRKTKMIPIQEKAERERTVNCSVSAKNLRNRELGSVIFGCTDKTIDECKANNLFGLPYGHFSYVKNVTPGLVLFLFNYAVRQLHGIFEATSPGQLNINPYAWTEGRTQLTKFPAQVKKTQQLNCSLIHFCLFLFSYKVQVRVQHRCRPLSEKEFAPIIAENYYKGNHFWFELDQTQTQTSKLKNLFLSSLSPIPRFSQRSQNPSPEGSGYHHNAVTIIPDSRESTEHRVQSYFSENKANIPQEVDEEWETWEEETVANTKPEGECSYASALGGTTNSVPQTSWSSLFKASSASQSITREEIARPQMSKFLPVSSYPSNVGDRNSDPQSEIYELRQKVKEYEAVMSSQDHELVCARMEIQRLRKQLKMVTVGQPSSSSGGISRK</sequence>
<organism evidence="2 3">
    <name type="scientific">Oldenlandia corymbosa var. corymbosa</name>
    <dbReference type="NCBI Taxonomy" id="529605"/>
    <lineage>
        <taxon>Eukaryota</taxon>
        <taxon>Viridiplantae</taxon>
        <taxon>Streptophyta</taxon>
        <taxon>Embryophyta</taxon>
        <taxon>Tracheophyta</taxon>
        <taxon>Spermatophyta</taxon>
        <taxon>Magnoliopsida</taxon>
        <taxon>eudicotyledons</taxon>
        <taxon>Gunneridae</taxon>
        <taxon>Pentapetalae</taxon>
        <taxon>asterids</taxon>
        <taxon>lamiids</taxon>
        <taxon>Gentianales</taxon>
        <taxon>Rubiaceae</taxon>
        <taxon>Rubioideae</taxon>
        <taxon>Spermacoceae</taxon>
        <taxon>Hedyotis-Oldenlandia complex</taxon>
        <taxon>Oldenlandia</taxon>
    </lineage>
</organism>
<keyword evidence="3" id="KW-1185">Reference proteome</keyword>